<sequence>MVVSDHYVDMDGRSWFTVKTPEFDITENVLAEHMLSMDPAHIELFKYFSTTPKLHDSNLNAASLTPADMDENTRTMVMDYFEVECNIGALHLIETALISKQKPSKTIILSILDLLLHKKEATSPVQYKEDWVLIERAHDILLSALVLFGPQLFDGFWDSFDQFHLTGSSKQSRLEPNYSLSSDTSRTTNTGDDDHGDTDSEEFSSHGFRAFKDFWDFVSQSFRTTADPLQAKSYLHALDILVTLLEYDFRLKNSSSSSVKKVTLLKTLRKSSEGKWDQFGRYLDILLIPFSPHIKGDPSMVVMQKEMAGRLLNLIIAVSQYEGVLPLTCLAEQTYQKSIDLGIGCFADLVEYIHFDLFILQMCQCGFLKADWSTVPKNHHSIKWEKNTIYTTTAAEKTSRLSEKWAVAFTKTKPSQMTWESIYHHVFLVKQYYHSALRISALRYDSDQRGTRVARGYDDLDDEILFAMINDELSSEWLRFVAEWTNRCQGLQPPGWQQRMYCLLDSLAL</sequence>
<feature type="region of interest" description="Disordered" evidence="1">
    <location>
        <begin position="172"/>
        <end position="201"/>
    </location>
</feature>
<dbReference type="AlphaFoldDB" id="A0A168TBD1"/>
<proteinExistence type="predicted"/>
<dbReference type="EMBL" id="LT555210">
    <property type="protein sequence ID" value="SAM09784.1"/>
    <property type="molecule type" value="Genomic_DNA"/>
</dbReference>
<accession>A0A168TBD1</accession>
<protein>
    <submittedName>
        <fullName evidence="2">Uncharacterized protein</fullName>
    </submittedName>
</protein>
<dbReference type="InParanoid" id="A0A168TBD1"/>
<evidence type="ECO:0000313" key="3">
    <source>
        <dbReference type="Proteomes" id="UP000078561"/>
    </source>
</evidence>
<reference evidence="2" key="1">
    <citation type="submission" date="2016-04" db="EMBL/GenBank/DDBJ databases">
        <authorList>
            <person name="Evans L.H."/>
            <person name="Alamgir A."/>
            <person name="Owens N."/>
            <person name="Weber N.D."/>
            <person name="Virtaneva K."/>
            <person name="Barbian K."/>
            <person name="Babar A."/>
            <person name="Rosenke K."/>
        </authorList>
    </citation>
    <scope>NUCLEOTIDE SEQUENCE [LARGE SCALE GENOMIC DNA]</scope>
    <source>
        <strain evidence="2">CBS 101.48</strain>
    </source>
</reference>
<dbReference type="OrthoDB" id="2263392at2759"/>
<organism evidence="2">
    <name type="scientific">Absidia glauca</name>
    <name type="common">Pin mould</name>
    <dbReference type="NCBI Taxonomy" id="4829"/>
    <lineage>
        <taxon>Eukaryota</taxon>
        <taxon>Fungi</taxon>
        <taxon>Fungi incertae sedis</taxon>
        <taxon>Mucoromycota</taxon>
        <taxon>Mucoromycotina</taxon>
        <taxon>Mucoromycetes</taxon>
        <taxon>Mucorales</taxon>
        <taxon>Cunninghamellaceae</taxon>
        <taxon>Absidia</taxon>
    </lineage>
</organism>
<evidence type="ECO:0000313" key="2">
    <source>
        <dbReference type="EMBL" id="SAM09784.1"/>
    </source>
</evidence>
<evidence type="ECO:0000256" key="1">
    <source>
        <dbReference type="SAM" id="MobiDB-lite"/>
    </source>
</evidence>
<keyword evidence="3" id="KW-1185">Reference proteome</keyword>
<dbReference type="OMA" id="LETKCCG"/>
<gene>
    <name evidence="2" type="primary">ABSGL_15493.1 scaffold 17607</name>
</gene>
<name>A0A168TBD1_ABSGL</name>
<dbReference type="Proteomes" id="UP000078561">
    <property type="component" value="Unassembled WGS sequence"/>
</dbReference>